<keyword evidence="8 13" id="KW-0812">Transmembrane</keyword>
<evidence type="ECO:0000256" key="4">
    <source>
        <dbReference type="ARBA" id="ARBA00016452"/>
    </source>
</evidence>
<dbReference type="NCBIfam" id="TIGR01190">
    <property type="entry name" value="ccmB"/>
    <property type="match status" value="1"/>
</dbReference>
<comment type="similarity">
    <text evidence="3 12">Belongs to the CcmB/CycW/HelB family.</text>
</comment>
<feature type="transmembrane region" description="Helical" evidence="13">
    <location>
        <begin position="128"/>
        <end position="153"/>
    </location>
</feature>
<accession>A0ABT5YKV5</accession>
<evidence type="ECO:0000256" key="6">
    <source>
        <dbReference type="ARBA" id="ARBA00022475"/>
    </source>
</evidence>
<sequence length="221" mass="22766">MSPWFALVARDLQLAWRQRGDLFLAVSFFLLVAALFPFALGPEPNLLLRIGPGVVWVAALLALLLSLERLFALEQEDGSLDLLLLSPLPAEALVLAKATAHWLTTGLPLVLAAPLVGLLYTLPPGGYLVLLASLLLGTPALSLFGATGAALCLGARRGGVLLPLLVLPLAVPVLIFGTAAVDATLAGLPARPHLLLLGALLLIALPVAAVAGGAGLRQAAE</sequence>
<protein>
    <recommendedName>
        <fullName evidence="4 12">Heme exporter protein B</fullName>
    </recommendedName>
</protein>
<organism evidence="14 15">
    <name type="scientific">Aquibaculum arenosum</name>
    <dbReference type="NCBI Taxonomy" id="3032591"/>
    <lineage>
        <taxon>Bacteria</taxon>
        <taxon>Pseudomonadati</taxon>
        <taxon>Pseudomonadota</taxon>
        <taxon>Alphaproteobacteria</taxon>
        <taxon>Rhodospirillales</taxon>
        <taxon>Rhodovibrionaceae</taxon>
        <taxon>Aquibaculum</taxon>
    </lineage>
</organism>
<evidence type="ECO:0000256" key="3">
    <source>
        <dbReference type="ARBA" id="ARBA00010544"/>
    </source>
</evidence>
<feature type="transmembrane region" description="Helical" evidence="13">
    <location>
        <begin position="21"/>
        <end position="40"/>
    </location>
</feature>
<evidence type="ECO:0000313" key="14">
    <source>
        <dbReference type="EMBL" id="MDF2095581.1"/>
    </source>
</evidence>
<feature type="transmembrane region" description="Helical" evidence="13">
    <location>
        <begin position="160"/>
        <end position="181"/>
    </location>
</feature>
<evidence type="ECO:0000256" key="2">
    <source>
        <dbReference type="ARBA" id="ARBA00004429"/>
    </source>
</evidence>
<gene>
    <name evidence="14" type="primary">ccmB</name>
    <name evidence="14" type="ORF">P2G67_06295</name>
</gene>
<evidence type="ECO:0000256" key="8">
    <source>
        <dbReference type="ARBA" id="ARBA00022692"/>
    </source>
</evidence>
<dbReference type="Proteomes" id="UP001215503">
    <property type="component" value="Unassembled WGS sequence"/>
</dbReference>
<comment type="subcellular location">
    <subcellularLocation>
        <location evidence="2">Cell inner membrane</location>
        <topology evidence="2">Multi-pass membrane protein</topology>
    </subcellularLocation>
</comment>
<comment type="function">
    <text evidence="1 12">Required for the export of heme to the periplasm for the biogenesis of c-type cytochromes.</text>
</comment>
<keyword evidence="7 12" id="KW-0997">Cell inner membrane</keyword>
<evidence type="ECO:0000256" key="7">
    <source>
        <dbReference type="ARBA" id="ARBA00022519"/>
    </source>
</evidence>
<keyword evidence="15" id="KW-1185">Reference proteome</keyword>
<evidence type="ECO:0000256" key="11">
    <source>
        <dbReference type="ARBA" id="ARBA00023136"/>
    </source>
</evidence>
<name>A0ABT5YKV5_9PROT</name>
<proteinExistence type="inferred from homology"/>
<evidence type="ECO:0000256" key="10">
    <source>
        <dbReference type="ARBA" id="ARBA00022989"/>
    </source>
</evidence>
<dbReference type="PRINTS" id="PR01414">
    <property type="entry name" value="CCMBBIOGNSIS"/>
</dbReference>
<evidence type="ECO:0000256" key="12">
    <source>
        <dbReference type="PIRNR" id="PIRNR002764"/>
    </source>
</evidence>
<evidence type="ECO:0000256" key="5">
    <source>
        <dbReference type="ARBA" id="ARBA00022448"/>
    </source>
</evidence>
<dbReference type="EMBL" id="JARHUD010000003">
    <property type="protein sequence ID" value="MDF2095581.1"/>
    <property type="molecule type" value="Genomic_DNA"/>
</dbReference>
<reference evidence="14 15" key="1">
    <citation type="submission" date="2023-03" db="EMBL/GenBank/DDBJ databases">
        <title>Fodinicurvata sp. CAU 1616 isolated from sea sendiment.</title>
        <authorList>
            <person name="Kim W."/>
        </authorList>
    </citation>
    <scope>NUCLEOTIDE SEQUENCE [LARGE SCALE GENOMIC DNA]</scope>
    <source>
        <strain evidence="14 15">CAU 1616</strain>
    </source>
</reference>
<comment type="caution">
    <text evidence="14">The sequence shown here is derived from an EMBL/GenBank/DDBJ whole genome shotgun (WGS) entry which is preliminary data.</text>
</comment>
<dbReference type="InterPro" id="IPR026031">
    <property type="entry name" value="Cyt_c_CcmB_bac"/>
</dbReference>
<dbReference type="PANTHER" id="PTHR30070">
    <property type="entry name" value="HEME EXPORTER PROTEIN B"/>
    <property type="match status" value="1"/>
</dbReference>
<evidence type="ECO:0000256" key="9">
    <source>
        <dbReference type="ARBA" id="ARBA00022748"/>
    </source>
</evidence>
<keyword evidence="9 12" id="KW-0201">Cytochrome c-type biogenesis</keyword>
<keyword evidence="10 13" id="KW-1133">Transmembrane helix</keyword>
<dbReference type="PIRSF" id="PIRSF002764">
    <property type="entry name" value="CcmB"/>
    <property type="match status" value="1"/>
</dbReference>
<evidence type="ECO:0000313" key="15">
    <source>
        <dbReference type="Proteomes" id="UP001215503"/>
    </source>
</evidence>
<feature type="transmembrane region" description="Helical" evidence="13">
    <location>
        <begin position="102"/>
        <end position="122"/>
    </location>
</feature>
<feature type="transmembrane region" description="Helical" evidence="13">
    <location>
        <begin position="46"/>
        <end position="65"/>
    </location>
</feature>
<evidence type="ECO:0000256" key="1">
    <source>
        <dbReference type="ARBA" id="ARBA00002442"/>
    </source>
</evidence>
<dbReference type="RefSeq" id="WP_275821146.1">
    <property type="nucleotide sequence ID" value="NZ_JARHUD010000003.1"/>
</dbReference>
<keyword evidence="6 12" id="KW-1003">Cell membrane</keyword>
<keyword evidence="5 12" id="KW-0813">Transport</keyword>
<feature type="transmembrane region" description="Helical" evidence="13">
    <location>
        <begin position="193"/>
        <end position="216"/>
    </location>
</feature>
<dbReference type="PANTHER" id="PTHR30070:SF1">
    <property type="entry name" value="CYTOCHROME C BIOGENESIS B-RELATED"/>
    <property type="match status" value="1"/>
</dbReference>
<evidence type="ECO:0000256" key="13">
    <source>
        <dbReference type="SAM" id="Phobius"/>
    </source>
</evidence>
<keyword evidence="11 12" id="KW-0472">Membrane</keyword>
<dbReference type="Pfam" id="PF03379">
    <property type="entry name" value="CcmB"/>
    <property type="match status" value="1"/>
</dbReference>
<dbReference type="InterPro" id="IPR003544">
    <property type="entry name" value="Cyt_c_biogenesis_CcmB"/>
</dbReference>